<protein>
    <submittedName>
        <fullName evidence="1">Uncharacterized protein</fullName>
    </submittedName>
</protein>
<reference evidence="2" key="1">
    <citation type="submission" date="2017-06" db="EMBL/GenBank/DDBJ databases">
        <title>Genome analysis of Fimbriiglobus ruber SP5, the first member of the order Planctomycetales with confirmed chitinolytic capability.</title>
        <authorList>
            <person name="Ravin N.V."/>
            <person name="Rakitin A.L."/>
            <person name="Ivanova A.A."/>
            <person name="Beletsky A.V."/>
            <person name="Kulichevskaya I.S."/>
            <person name="Mardanov A.V."/>
            <person name="Dedysh S.N."/>
        </authorList>
    </citation>
    <scope>NUCLEOTIDE SEQUENCE [LARGE SCALE GENOMIC DNA]</scope>
    <source>
        <strain evidence="2">SP5</strain>
    </source>
</reference>
<dbReference type="EMBL" id="NIDE01000001">
    <property type="protein sequence ID" value="OWK47386.1"/>
    <property type="molecule type" value="Genomic_DNA"/>
</dbReference>
<accession>A0A225EBJ4</accession>
<evidence type="ECO:0000313" key="1">
    <source>
        <dbReference type="EMBL" id="OWK47386.1"/>
    </source>
</evidence>
<organism evidence="1 2">
    <name type="scientific">Fimbriiglobus ruber</name>
    <dbReference type="NCBI Taxonomy" id="1908690"/>
    <lineage>
        <taxon>Bacteria</taxon>
        <taxon>Pseudomonadati</taxon>
        <taxon>Planctomycetota</taxon>
        <taxon>Planctomycetia</taxon>
        <taxon>Gemmatales</taxon>
        <taxon>Gemmataceae</taxon>
        <taxon>Fimbriiglobus</taxon>
    </lineage>
</organism>
<comment type="caution">
    <text evidence="1">The sequence shown here is derived from an EMBL/GenBank/DDBJ whole genome shotgun (WGS) entry which is preliminary data.</text>
</comment>
<proteinExistence type="predicted"/>
<gene>
    <name evidence="1" type="ORF">FRUB_01085</name>
</gene>
<evidence type="ECO:0000313" key="2">
    <source>
        <dbReference type="Proteomes" id="UP000214646"/>
    </source>
</evidence>
<keyword evidence="2" id="KW-1185">Reference proteome</keyword>
<name>A0A225EBJ4_9BACT</name>
<dbReference type="Proteomes" id="UP000214646">
    <property type="component" value="Unassembled WGS sequence"/>
</dbReference>
<dbReference type="AlphaFoldDB" id="A0A225EBJ4"/>
<sequence length="77" mass="8072">MAPTGNIQSDGSYTIKTMDKTGAPLGWYKVTVSGGLPLPGAQPVSIPQRYSSEAETPLAVEVVENAAAGVYDFKLTK</sequence>